<feature type="signal peptide" evidence="1">
    <location>
        <begin position="1"/>
        <end position="23"/>
    </location>
</feature>
<reference evidence="3 4" key="1">
    <citation type="submission" date="2023-11" db="EMBL/GenBank/DDBJ databases">
        <title>Paucibacter sp. nov., isolated from fresh soil in Korea.</title>
        <authorList>
            <person name="Le N.T.T."/>
        </authorList>
    </citation>
    <scope>NUCLEOTIDE SEQUENCE [LARGE SCALE GENOMIC DNA]</scope>
    <source>
        <strain evidence="3 4">R3-3</strain>
    </source>
</reference>
<dbReference type="InterPro" id="IPR013424">
    <property type="entry name" value="Ice-binding_C"/>
</dbReference>
<dbReference type="NCBIfam" id="TIGR02595">
    <property type="entry name" value="PEP_CTERM"/>
    <property type="match status" value="1"/>
</dbReference>
<sequence>MQQAVRTVLALAVLASASLAAQAHVSLGSDSATYTQNFNSLTTSTSSQTFINDTTLAGWSLFNASGAAIGTYAADTGGSNAGSFRSYGATGSTDRAFGAVTSGGTYFGSPASGAVAGYMALALDNSSGKVLDSLTLSFSSEQWRNGGNTSTQTAVLQYGFGSSFGAVASWTAAGSSFNLSSPVTGSTAATVDGNGAGHIGGLGGTLSDLDWASGQTLWLRWQYTNNVGNDHGLAIDDLSLQVAAAPVPEPATVLLMLGGLGVVAGLRRRNR</sequence>
<proteinExistence type="predicted"/>
<organism evidence="3 4">
    <name type="scientific">Roseateles agri</name>
    <dbReference type="NCBI Taxonomy" id="3098619"/>
    <lineage>
        <taxon>Bacteria</taxon>
        <taxon>Pseudomonadati</taxon>
        <taxon>Pseudomonadota</taxon>
        <taxon>Betaproteobacteria</taxon>
        <taxon>Burkholderiales</taxon>
        <taxon>Sphaerotilaceae</taxon>
        <taxon>Roseateles</taxon>
    </lineage>
</organism>
<gene>
    <name evidence="3" type="ORF">SNE35_12840</name>
</gene>
<evidence type="ECO:0000259" key="2">
    <source>
        <dbReference type="Pfam" id="PF07589"/>
    </source>
</evidence>
<evidence type="ECO:0000256" key="1">
    <source>
        <dbReference type="SAM" id="SignalP"/>
    </source>
</evidence>
<evidence type="ECO:0000313" key="4">
    <source>
        <dbReference type="Proteomes" id="UP001285263"/>
    </source>
</evidence>
<evidence type="ECO:0000313" key="3">
    <source>
        <dbReference type="EMBL" id="MDY0745401.1"/>
    </source>
</evidence>
<dbReference type="Pfam" id="PF07589">
    <property type="entry name" value="PEP-CTERM"/>
    <property type="match status" value="1"/>
</dbReference>
<dbReference type="EMBL" id="JAXCLA010000004">
    <property type="protein sequence ID" value="MDY0745401.1"/>
    <property type="molecule type" value="Genomic_DNA"/>
</dbReference>
<accession>A0ABU5DGJ0</accession>
<name>A0ABU5DGJ0_9BURK</name>
<protein>
    <submittedName>
        <fullName evidence="3">PEP-CTERM sorting domain-containing protein</fullName>
    </submittedName>
</protein>
<dbReference type="RefSeq" id="WP_320423309.1">
    <property type="nucleotide sequence ID" value="NZ_JAXCLA010000004.1"/>
</dbReference>
<keyword evidence="1" id="KW-0732">Signal</keyword>
<feature type="domain" description="Ice-binding protein C-terminal" evidence="2">
    <location>
        <begin position="246"/>
        <end position="269"/>
    </location>
</feature>
<keyword evidence="4" id="KW-1185">Reference proteome</keyword>
<comment type="caution">
    <text evidence="3">The sequence shown here is derived from an EMBL/GenBank/DDBJ whole genome shotgun (WGS) entry which is preliminary data.</text>
</comment>
<feature type="chain" id="PRO_5046236688" evidence="1">
    <location>
        <begin position="24"/>
        <end position="271"/>
    </location>
</feature>
<dbReference type="Proteomes" id="UP001285263">
    <property type="component" value="Unassembled WGS sequence"/>
</dbReference>